<dbReference type="EMBL" id="AFAR01000191">
    <property type="protein sequence ID" value="EGF26171.1"/>
    <property type="molecule type" value="Genomic_DNA"/>
</dbReference>
<dbReference type="InterPro" id="IPR011013">
    <property type="entry name" value="Gal_mutarotase_sf_dom"/>
</dbReference>
<proteinExistence type="inferred from homology"/>
<dbReference type="SUPFAM" id="SSF74650">
    <property type="entry name" value="Galactose mutarotase-like"/>
    <property type="match status" value="1"/>
</dbReference>
<feature type="active site" description="Proton donor" evidence="10">
    <location>
        <position position="210"/>
    </location>
</feature>
<evidence type="ECO:0000256" key="5">
    <source>
        <dbReference type="ARBA" id="ARBA00022490"/>
    </source>
</evidence>
<evidence type="ECO:0000256" key="8">
    <source>
        <dbReference type="ARBA" id="ARBA00023277"/>
    </source>
</evidence>
<dbReference type="NCBIfam" id="NF008277">
    <property type="entry name" value="PRK11055.1"/>
    <property type="match status" value="1"/>
</dbReference>
<comment type="similarity">
    <text evidence="3 9">Belongs to the aldose epimerase family.</text>
</comment>
<dbReference type="InterPro" id="IPR008183">
    <property type="entry name" value="Aldose_1/G6P_1-epimerase"/>
</dbReference>
<dbReference type="AlphaFoldDB" id="F2AVX9"/>
<evidence type="ECO:0000256" key="4">
    <source>
        <dbReference type="ARBA" id="ARBA00011245"/>
    </source>
</evidence>
<protein>
    <recommendedName>
        <fullName evidence="9">Aldose 1-epimerase</fullName>
        <ecNumber evidence="9">5.1.3.3</ecNumber>
    </recommendedName>
</protein>
<dbReference type="InterPro" id="IPR014718">
    <property type="entry name" value="GH-type_carb-bd"/>
</dbReference>
<keyword evidence="6" id="KW-0597">Phosphoprotein</keyword>
<dbReference type="InterPro" id="IPR047215">
    <property type="entry name" value="Galactose_mutarotase-like"/>
</dbReference>
<evidence type="ECO:0000256" key="9">
    <source>
        <dbReference type="PIRNR" id="PIRNR005096"/>
    </source>
</evidence>
<name>F2AVX9_RHOBT</name>
<comment type="catalytic activity">
    <reaction evidence="9">
        <text>alpha-D-glucose = beta-D-glucose</text>
        <dbReference type="Rhea" id="RHEA:10264"/>
        <dbReference type="ChEBI" id="CHEBI:15903"/>
        <dbReference type="ChEBI" id="CHEBI:17925"/>
        <dbReference type="EC" id="5.1.3.3"/>
    </reaction>
</comment>
<dbReference type="UniPathway" id="UPA00242"/>
<accession>F2AVX9</accession>
<dbReference type="Pfam" id="PF01263">
    <property type="entry name" value="Aldose_epim"/>
    <property type="match status" value="1"/>
</dbReference>
<reference evidence="14 15" key="1">
    <citation type="journal article" date="2013" name="Mar. Genomics">
        <title>Expression of sulfatases in Rhodopirellula baltica and the diversity of sulfatases in the genus Rhodopirellula.</title>
        <authorList>
            <person name="Wegner C.E."/>
            <person name="Richter-Heitmann T."/>
            <person name="Klindworth A."/>
            <person name="Klockow C."/>
            <person name="Richter M."/>
            <person name="Achstetter T."/>
            <person name="Glockner F.O."/>
            <person name="Harder J."/>
        </authorList>
    </citation>
    <scope>NUCLEOTIDE SEQUENCE [LARGE SCALE GENOMIC DNA]</scope>
    <source>
        <strain evidence="14 15">WH47</strain>
    </source>
</reference>
<keyword evidence="5" id="KW-0963">Cytoplasm</keyword>
<feature type="active site" description="Proton acceptor" evidence="10">
    <location>
        <position position="349"/>
    </location>
</feature>
<dbReference type="PATRIC" id="fig|991778.3.peg.4097"/>
<evidence type="ECO:0000256" key="7">
    <source>
        <dbReference type="ARBA" id="ARBA00023235"/>
    </source>
</evidence>
<feature type="binding site" evidence="12">
    <location>
        <begin position="110"/>
        <end position="111"/>
    </location>
    <ligand>
        <name>beta-D-galactose</name>
        <dbReference type="ChEBI" id="CHEBI:27667"/>
    </ligand>
</feature>
<evidence type="ECO:0000256" key="2">
    <source>
        <dbReference type="ARBA" id="ARBA00005028"/>
    </source>
</evidence>
<evidence type="ECO:0000256" key="6">
    <source>
        <dbReference type="ARBA" id="ARBA00022553"/>
    </source>
</evidence>
<evidence type="ECO:0000256" key="10">
    <source>
        <dbReference type="PIRSR" id="PIRSR005096-1"/>
    </source>
</evidence>
<dbReference type="CDD" id="cd09019">
    <property type="entry name" value="galactose_mutarotase_like"/>
    <property type="match status" value="1"/>
</dbReference>
<comment type="pathway">
    <text evidence="2 9">Carbohydrate metabolism; hexose metabolism.</text>
</comment>
<comment type="caution">
    <text evidence="14">The sequence shown here is derived from an EMBL/GenBank/DDBJ whole genome shotgun (WGS) entry which is preliminary data.</text>
</comment>
<gene>
    <name evidence="14" type="ORF">RBWH47_04223</name>
</gene>
<evidence type="ECO:0000256" key="13">
    <source>
        <dbReference type="SAM" id="SignalP"/>
    </source>
</evidence>
<evidence type="ECO:0000256" key="3">
    <source>
        <dbReference type="ARBA" id="ARBA00006206"/>
    </source>
</evidence>
<dbReference type="Gene3D" id="2.70.98.10">
    <property type="match status" value="1"/>
</dbReference>
<dbReference type="InterPro" id="IPR015443">
    <property type="entry name" value="Aldose_1-epimerase"/>
</dbReference>
<feature type="binding site" evidence="11">
    <location>
        <position position="282"/>
    </location>
    <ligand>
        <name>beta-D-galactose</name>
        <dbReference type="ChEBI" id="CHEBI:27667"/>
    </ligand>
</feature>
<comment type="subunit">
    <text evidence="4">Monomer.</text>
</comment>
<dbReference type="GO" id="GO:0033499">
    <property type="term" value="P:galactose catabolic process via UDP-galactose, Leloir pathway"/>
    <property type="evidence" value="ECO:0007669"/>
    <property type="project" value="TreeGrafter"/>
</dbReference>
<keyword evidence="8 9" id="KW-0119">Carbohydrate metabolism</keyword>
<dbReference type="Proteomes" id="UP000006222">
    <property type="component" value="Unassembled WGS sequence"/>
</dbReference>
<feature type="signal peptide" evidence="13">
    <location>
        <begin position="1"/>
        <end position="33"/>
    </location>
</feature>
<dbReference type="GO" id="GO:0006006">
    <property type="term" value="P:glucose metabolic process"/>
    <property type="evidence" value="ECO:0007669"/>
    <property type="project" value="TreeGrafter"/>
</dbReference>
<evidence type="ECO:0000256" key="11">
    <source>
        <dbReference type="PIRSR" id="PIRSR005096-2"/>
    </source>
</evidence>
<dbReference type="PIRSF" id="PIRSF005096">
    <property type="entry name" value="GALM"/>
    <property type="match status" value="1"/>
</dbReference>
<organism evidence="14 15">
    <name type="scientific">Rhodopirellula baltica WH47</name>
    <dbReference type="NCBI Taxonomy" id="991778"/>
    <lineage>
        <taxon>Bacteria</taxon>
        <taxon>Pseudomonadati</taxon>
        <taxon>Planctomycetota</taxon>
        <taxon>Planctomycetia</taxon>
        <taxon>Pirellulales</taxon>
        <taxon>Pirellulaceae</taxon>
        <taxon>Rhodopirellula</taxon>
    </lineage>
</organism>
<feature type="binding site" evidence="12">
    <location>
        <begin position="210"/>
        <end position="212"/>
    </location>
    <ligand>
        <name>beta-D-galactose</name>
        <dbReference type="ChEBI" id="CHEBI:27667"/>
    </ligand>
</feature>
<keyword evidence="13" id="KW-0732">Signal</keyword>
<dbReference type="GO" id="GO:0004034">
    <property type="term" value="F:aldose 1-epimerase activity"/>
    <property type="evidence" value="ECO:0007669"/>
    <property type="project" value="UniProtKB-EC"/>
</dbReference>
<dbReference type="FunFam" id="2.70.98.10:FF:000003">
    <property type="entry name" value="Aldose 1-epimerase"/>
    <property type="match status" value="1"/>
</dbReference>
<evidence type="ECO:0000313" key="14">
    <source>
        <dbReference type="EMBL" id="EGF26171.1"/>
    </source>
</evidence>
<evidence type="ECO:0000256" key="1">
    <source>
        <dbReference type="ARBA" id="ARBA00004496"/>
    </source>
</evidence>
<evidence type="ECO:0000313" key="15">
    <source>
        <dbReference type="Proteomes" id="UP000006222"/>
    </source>
</evidence>
<sequence>MFVASWRDGMNRFNAKWFAGLLMLGCLANPVTAQDQMQVEDFDSIELYTLENQSGAKVQITNFGAIVTSIVVPDRDGKLGDVALGYDSVESYINAVDKPYFGAIVGRYGNRIANGEFTLNGETYSLAINNGPNHLHGGVIGFDKVVWDAGPTAVNGKPALKMTYLAKDGEEGYPGNLQVAVTYQWTDENKLIVRYEATTDKATPVNLTQHTYFNLAGEGNGTILDHELMLNASKFTPVDSTLIPTGELRNVEGTPFDFRKAKAIGRDVGMENEQLEFGLGYDHNFVLDSSDKEGDLTLAAQVFEPTTGRTMEIHTSEPGIQFYCGNFLDGRLVGKSGKSYVHRGGFCLETQHYPDSPNQSTFPSAILKPGDKYETTTVFHFSTK</sequence>
<dbReference type="GO" id="GO:0030246">
    <property type="term" value="F:carbohydrate binding"/>
    <property type="evidence" value="ECO:0007669"/>
    <property type="project" value="InterPro"/>
</dbReference>
<dbReference type="PANTHER" id="PTHR10091:SF0">
    <property type="entry name" value="GALACTOSE MUTAROTASE"/>
    <property type="match status" value="1"/>
</dbReference>
<dbReference type="GO" id="GO:0005737">
    <property type="term" value="C:cytoplasm"/>
    <property type="evidence" value="ECO:0007669"/>
    <property type="project" value="UniProtKB-SubCell"/>
</dbReference>
<dbReference type="RefSeq" id="WP_007327762.1">
    <property type="nucleotide sequence ID" value="NZ_AFAR01000191.1"/>
</dbReference>
<dbReference type="PANTHER" id="PTHR10091">
    <property type="entry name" value="ALDOSE-1-EPIMERASE"/>
    <property type="match status" value="1"/>
</dbReference>
<dbReference type="EC" id="5.1.3.3" evidence="9"/>
<feature type="chain" id="PRO_5003273870" description="Aldose 1-epimerase" evidence="13">
    <location>
        <begin position="34"/>
        <end position="384"/>
    </location>
</feature>
<comment type="subcellular location">
    <subcellularLocation>
        <location evidence="1">Cytoplasm</location>
    </subcellularLocation>
</comment>
<evidence type="ECO:0000256" key="12">
    <source>
        <dbReference type="PIRSR" id="PIRSR005096-3"/>
    </source>
</evidence>
<keyword evidence="7 9" id="KW-0413">Isomerase</keyword>